<gene>
    <name evidence="6 7" type="primary">xseB</name>
    <name evidence="7" type="ORF">IAB77_09965</name>
</gene>
<dbReference type="NCBIfam" id="TIGR01280">
    <property type="entry name" value="xseB"/>
    <property type="match status" value="1"/>
</dbReference>
<keyword evidence="2 6" id="KW-0963">Cytoplasm</keyword>
<accession>A0A9D1CTD3</accession>
<keyword evidence="3 6" id="KW-0540">Nuclease</keyword>
<dbReference type="Pfam" id="PF02609">
    <property type="entry name" value="Exonuc_VII_S"/>
    <property type="match status" value="1"/>
</dbReference>
<protein>
    <recommendedName>
        <fullName evidence="6">Exodeoxyribonuclease 7 small subunit</fullName>
        <ecNumber evidence="6">3.1.11.6</ecNumber>
    </recommendedName>
    <alternativeName>
        <fullName evidence="6">Exodeoxyribonuclease VII small subunit</fullName>
        <shortName evidence="6">Exonuclease VII small subunit</shortName>
    </alternativeName>
</protein>
<dbReference type="Gene3D" id="1.10.287.1040">
    <property type="entry name" value="Exonuclease VII, small subunit"/>
    <property type="match status" value="1"/>
</dbReference>
<dbReference type="InterPro" id="IPR003761">
    <property type="entry name" value="Exonuc_VII_S"/>
</dbReference>
<dbReference type="EC" id="3.1.11.6" evidence="6"/>
<evidence type="ECO:0000256" key="4">
    <source>
        <dbReference type="ARBA" id="ARBA00022801"/>
    </source>
</evidence>
<reference evidence="7" key="2">
    <citation type="journal article" date="2021" name="PeerJ">
        <title>Extensive microbial diversity within the chicken gut microbiome revealed by metagenomics and culture.</title>
        <authorList>
            <person name="Gilroy R."/>
            <person name="Ravi A."/>
            <person name="Getino M."/>
            <person name="Pursley I."/>
            <person name="Horton D.L."/>
            <person name="Alikhan N.F."/>
            <person name="Baker D."/>
            <person name="Gharbi K."/>
            <person name="Hall N."/>
            <person name="Watson M."/>
            <person name="Adriaenssens E.M."/>
            <person name="Foster-Nyarko E."/>
            <person name="Jarju S."/>
            <person name="Secka A."/>
            <person name="Antonio M."/>
            <person name="Oren A."/>
            <person name="Chaudhuri R.R."/>
            <person name="La Ragione R."/>
            <person name="Hildebrand F."/>
            <person name="Pallen M.J."/>
        </authorList>
    </citation>
    <scope>NUCLEOTIDE SEQUENCE</scope>
    <source>
        <strain evidence="7">ChiBcolR7-354</strain>
    </source>
</reference>
<comment type="catalytic activity">
    <reaction evidence="6">
        <text>Exonucleolytic cleavage in either 5'- to 3'- or 3'- to 5'-direction to yield nucleoside 5'-phosphates.</text>
        <dbReference type="EC" id="3.1.11.6"/>
    </reaction>
</comment>
<proteinExistence type="inferred from homology"/>
<keyword evidence="4 6" id="KW-0378">Hydrolase</keyword>
<dbReference type="SUPFAM" id="SSF116842">
    <property type="entry name" value="XseB-like"/>
    <property type="match status" value="1"/>
</dbReference>
<comment type="caution">
    <text evidence="7">The sequence shown here is derived from an EMBL/GenBank/DDBJ whole genome shotgun (WGS) entry which is preliminary data.</text>
</comment>
<dbReference type="InterPro" id="IPR037004">
    <property type="entry name" value="Exonuc_VII_ssu_sf"/>
</dbReference>
<dbReference type="PANTHER" id="PTHR34137:SF1">
    <property type="entry name" value="EXODEOXYRIBONUCLEASE 7 SMALL SUBUNIT"/>
    <property type="match status" value="1"/>
</dbReference>
<comment type="subcellular location">
    <subcellularLocation>
        <location evidence="6">Cytoplasm</location>
    </subcellularLocation>
</comment>
<dbReference type="PANTHER" id="PTHR34137">
    <property type="entry name" value="EXODEOXYRIBONUCLEASE 7 SMALL SUBUNIT"/>
    <property type="match status" value="1"/>
</dbReference>
<name>A0A9D1CTD3_9FIRM</name>
<evidence type="ECO:0000313" key="7">
    <source>
        <dbReference type="EMBL" id="HIQ79566.1"/>
    </source>
</evidence>
<dbReference type="GO" id="GO:0006308">
    <property type="term" value="P:DNA catabolic process"/>
    <property type="evidence" value="ECO:0007669"/>
    <property type="project" value="UniProtKB-UniRule"/>
</dbReference>
<dbReference type="GO" id="GO:0008855">
    <property type="term" value="F:exodeoxyribonuclease VII activity"/>
    <property type="evidence" value="ECO:0007669"/>
    <property type="project" value="UniProtKB-UniRule"/>
</dbReference>
<reference evidence="7" key="1">
    <citation type="submission" date="2020-10" db="EMBL/GenBank/DDBJ databases">
        <authorList>
            <person name="Gilroy R."/>
        </authorList>
    </citation>
    <scope>NUCLEOTIDE SEQUENCE</scope>
    <source>
        <strain evidence="7">ChiBcolR7-354</strain>
    </source>
</reference>
<dbReference type="GO" id="GO:0005829">
    <property type="term" value="C:cytosol"/>
    <property type="evidence" value="ECO:0007669"/>
    <property type="project" value="TreeGrafter"/>
</dbReference>
<evidence type="ECO:0000256" key="6">
    <source>
        <dbReference type="HAMAP-Rule" id="MF_00337"/>
    </source>
</evidence>
<keyword evidence="5 6" id="KW-0269">Exonuclease</keyword>
<evidence type="ECO:0000256" key="3">
    <source>
        <dbReference type="ARBA" id="ARBA00022722"/>
    </source>
</evidence>
<comment type="similarity">
    <text evidence="1 6">Belongs to the XseB family.</text>
</comment>
<dbReference type="Proteomes" id="UP000824262">
    <property type="component" value="Unassembled WGS sequence"/>
</dbReference>
<dbReference type="GO" id="GO:0009318">
    <property type="term" value="C:exodeoxyribonuclease VII complex"/>
    <property type="evidence" value="ECO:0007669"/>
    <property type="project" value="UniProtKB-UniRule"/>
</dbReference>
<comment type="subunit">
    <text evidence="6">Heterooligomer composed of large and small subunits.</text>
</comment>
<dbReference type="PIRSF" id="PIRSF006488">
    <property type="entry name" value="Exonuc_VII_S"/>
    <property type="match status" value="1"/>
</dbReference>
<sequence length="79" mass="8719">MAQKKQQSFESSLERLGEIVRTLEKGDAPLADSLKLFEEGAGLVTSCTRALDEAEQRVVKLRKGPDGEPQELPFEEASE</sequence>
<dbReference type="HAMAP" id="MF_00337">
    <property type="entry name" value="Exonuc_7_S"/>
    <property type="match status" value="1"/>
</dbReference>
<organism evidence="7 8">
    <name type="scientific">Candidatus Scatomorpha intestinavium</name>
    <dbReference type="NCBI Taxonomy" id="2840922"/>
    <lineage>
        <taxon>Bacteria</taxon>
        <taxon>Bacillati</taxon>
        <taxon>Bacillota</taxon>
        <taxon>Clostridia</taxon>
        <taxon>Eubacteriales</taxon>
        <taxon>Candidatus Scatomorpha</taxon>
    </lineage>
</organism>
<evidence type="ECO:0000313" key="8">
    <source>
        <dbReference type="Proteomes" id="UP000824262"/>
    </source>
</evidence>
<evidence type="ECO:0000256" key="1">
    <source>
        <dbReference type="ARBA" id="ARBA00009998"/>
    </source>
</evidence>
<comment type="function">
    <text evidence="6">Bidirectionally degrades single-stranded DNA into large acid-insoluble oligonucleotides, which are then degraded further into small acid-soluble oligonucleotides.</text>
</comment>
<evidence type="ECO:0000256" key="5">
    <source>
        <dbReference type="ARBA" id="ARBA00022839"/>
    </source>
</evidence>
<evidence type="ECO:0000256" key="2">
    <source>
        <dbReference type="ARBA" id="ARBA00022490"/>
    </source>
</evidence>
<dbReference type="AlphaFoldDB" id="A0A9D1CTD3"/>
<dbReference type="EMBL" id="DVGA01000114">
    <property type="protein sequence ID" value="HIQ79566.1"/>
    <property type="molecule type" value="Genomic_DNA"/>
</dbReference>